<reference evidence="3" key="1">
    <citation type="submission" date="2019-09" db="EMBL/GenBank/DDBJ databases">
        <title>Distinct polysaccharide growth profiles of human intestinal Prevotella copri isolates.</title>
        <authorList>
            <person name="Fehlner-Peach H."/>
            <person name="Magnabosco C."/>
            <person name="Raghavan V."/>
            <person name="Scher J.U."/>
            <person name="Tett A."/>
            <person name="Cox L.M."/>
            <person name="Gottsegen C."/>
            <person name="Watters A."/>
            <person name="Wiltshire- Gordon J.D."/>
            <person name="Segata N."/>
            <person name="Bonneau R."/>
            <person name="Littman D.R."/>
        </authorList>
    </citation>
    <scope>NUCLEOTIDE SEQUENCE [LARGE SCALE GENOMIC DNA]</scope>
    <source>
        <strain evidence="3">iAQ1179</strain>
    </source>
</reference>
<feature type="transmembrane region" description="Helical" evidence="1">
    <location>
        <begin position="25"/>
        <end position="43"/>
    </location>
</feature>
<evidence type="ECO:0000313" key="2">
    <source>
        <dbReference type="EMBL" id="MQN12524.1"/>
    </source>
</evidence>
<protein>
    <submittedName>
        <fullName evidence="2">Uncharacterized protein</fullName>
    </submittedName>
</protein>
<dbReference type="RefSeq" id="WP_153128379.1">
    <property type="nucleotide sequence ID" value="NZ_VZCW01000181.1"/>
</dbReference>
<name>A0AA90UEW3_9BACT</name>
<dbReference type="Proteomes" id="UP000442105">
    <property type="component" value="Unassembled WGS sequence"/>
</dbReference>
<evidence type="ECO:0000256" key="1">
    <source>
        <dbReference type="SAM" id="Phobius"/>
    </source>
</evidence>
<keyword evidence="1" id="KW-0472">Membrane</keyword>
<comment type="caution">
    <text evidence="2">The sequence shown here is derived from an EMBL/GenBank/DDBJ whole genome shotgun (WGS) entry which is preliminary data.</text>
</comment>
<feature type="transmembrane region" description="Helical" evidence="1">
    <location>
        <begin position="104"/>
        <end position="123"/>
    </location>
</feature>
<keyword evidence="1" id="KW-0812">Transmembrane</keyword>
<dbReference type="AlphaFoldDB" id="A0AA90UEW3"/>
<keyword evidence="1" id="KW-1133">Transmembrane helix</keyword>
<evidence type="ECO:0000313" key="3">
    <source>
        <dbReference type="Proteomes" id="UP000442105"/>
    </source>
</evidence>
<accession>A0AA90UEW3</accession>
<gene>
    <name evidence="2" type="ORF">F7D95_06755</name>
</gene>
<organism evidence="2 3">
    <name type="scientific">Segatella copri</name>
    <dbReference type="NCBI Taxonomy" id="165179"/>
    <lineage>
        <taxon>Bacteria</taxon>
        <taxon>Pseudomonadati</taxon>
        <taxon>Bacteroidota</taxon>
        <taxon>Bacteroidia</taxon>
        <taxon>Bacteroidales</taxon>
        <taxon>Prevotellaceae</taxon>
        <taxon>Segatella</taxon>
    </lineage>
</organism>
<feature type="transmembrane region" description="Helical" evidence="1">
    <location>
        <begin position="143"/>
        <end position="166"/>
    </location>
</feature>
<dbReference type="EMBL" id="VZCW01000181">
    <property type="protein sequence ID" value="MQN12524.1"/>
    <property type="molecule type" value="Genomic_DNA"/>
</dbReference>
<feature type="transmembrane region" description="Helical" evidence="1">
    <location>
        <begin position="63"/>
        <end position="84"/>
    </location>
</feature>
<sequence length="174" mass="19666">MVKFQFSKSNSKAKNKSAEQISQKVFRLMIGLAVLVFGLFYLIGYDLPFDENPDFNAPLFTDVLIFLMWLFLIGGVGLAVYSMVKDYRSSKSETVVNGVPVRRIFRITWLTLLAILVLTFLLGGSDPMLINGENYADWLWLKLSDMFVITSLLMLLAGIGAVCFGATRYIRKKQ</sequence>
<proteinExistence type="predicted"/>